<dbReference type="InterPro" id="IPR036770">
    <property type="entry name" value="Ankyrin_rpt-contain_sf"/>
</dbReference>
<sequence length="106" mass="11539">VQVERRDSAGRTALSLASELGHLDAVRLLVLHGADPAGSDDEGKSPLTYAVQGSHSSVVRCLQRELKKRGETFISNQKKDLDGPSFTSLSFLDSLEEMSNLPMKQL</sequence>
<evidence type="ECO:0000256" key="1">
    <source>
        <dbReference type="ARBA" id="ARBA00022737"/>
    </source>
</evidence>
<keyword evidence="1" id="KW-0677">Repeat</keyword>
<dbReference type="SUPFAM" id="SSF48403">
    <property type="entry name" value="Ankyrin repeat"/>
    <property type="match status" value="1"/>
</dbReference>
<dbReference type="AlphaFoldDB" id="A0AAY4EF42"/>
<evidence type="ECO:0000313" key="5">
    <source>
        <dbReference type="Proteomes" id="UP000694580"/>
    </source>
</evidence>
<accession>A0AAY4EF42</accession>
<dbReference type="InterPro" id="IPR002110">
    <property type="entry name" value="Ankyrin_rpt"/>
</dbReference>
<keyword evidence="2 3" id="KW-0040">ANK repeat</keyword>
<dbReference type="PANTHER" id="PTHR24161">
    <property type="entry name" value="ANK_REP_REGION DOMAIN-CONTAINING PROTEIN-RELATED"/>
    <property type="match status" value="1"/>
</dbReference>
<dbReference type="PROSITE" id="PS50088">
    <property type="entry name" value="ANK_REPEAT"/>
    <property type="match status" value="1"/>
</dbReference>
<dbReference type="GeneTree" id="ENSGT00970000195665"/>
<evidence type="ECO:0000313" key="4">
    <source>
        <dbReference type="Ensembl" id="ENSDCDP00010055696.1"/>
    </source>
</evidence>
<name>A0AAY4EF42_9TELE</name>
<reference evidence="4 5" key="1">
    <citation type="submission" date="2020-06" db="EMBL/GenBank/DDBJ databases">
        <authorList>
            <consortium name="Wellcome Sanger Institute Data Sharing"/>
        </authorList>
    </citation>
    <scope>NUCLEOTIDE SEQUENCE [LARGE SCALE GENOMIC DNA]</scope>
</reference>
<evidence type="ECO:0000256" key="3">
    <source>
        <dbReference type="PROSITE-ProRule" id="PRU00023"/>
    </source>
</evidence>
<feature type="repeat" description="ANK" evidence="3">
    <location>
        <begin position="9"/>
        <end position="41"/>
    </location>
</feature>
<dbReference type="Gene3D" id="1.25.40.20">
    <property type="entry name" value="Ankyrin repeat-containing domain"/>
    <property type="match status" value="1"/>
</dbReference>
<dbReference type="Ensembl" id="ENSDCDT00010066299.1">
    <property type="protein sequence ID" value="ENSDCDP00010055696.1"/>
    <property type="gene ID" value="ENSDCDG00010031888.1"/>
</dbReference>
<dbReference type="Pfam" id="PF12796">
    <property type="entry name" value="Ank_2"/>
    <property type="match status" value="1"/>
</dbReference>
<protein>
    <submittedName>
        <fullName evidence="4">Uncharacterized protein</fullName>
    </submittedName>
</protein>
<reference evidence="4" key="3">
    <citation type="submission" date="2025-09" db="UniProtKB">
        <authorList>
            <consortium name="Ensembl"/>
        </authorList>
    </citation>
    <scope>IDENTIFICATION</scope>
</reference>
<keyword evidence="5" id="KW-1185">Reference proteome</keyword>
<dbReference type="PROSITE" id="PS50297">
    <property type="entry name" value="ANK_REP_REGION"/>
    <property type="match status" value="1"/>
</dbReference>
<dbReference type="PANTHER" id="PTHR24161:SF85">
    <property type="entry name" value="PALMITOYLTRANSFERASE HIP14"/>
    <property type="match status" value="1"/>
</dbReference>
<dbReference type="SMART" id="SM00248">
    <property type="entry name" value="ANK"/>
    <property type="match status" value="2"/>
</dbReference>
<reference evidence="4" key="2">
    <citation type="submission" date="2025-08" db="UniProtKB">
        <authorList>
            <consortium name="Ensembl"/>
        </authorList>
    </citation>
    <scope>IDENTIFICATION</scope>
</reference>
<proteinExistence type="predicted"/>
<organism evidence="4 5">
    <name type="scientific">Denticeps clupeoides</name>
    <name type="common">denticle herring</name>
    <dbReference type="NCBI Taxonomy" id="299321"/>
    <lineage>
        <taxon>Eukaryota</taxon>
        <taxon>Metazoa</taxon>
        <taxon>Chordata</taxon>
        <taxon>Craniata</taxon>
        <taxon>Vertebrata</taxon>
        <taxon>Euteleostomi</taxon>
        <taxon>Actinopterygii</taxon>
        <taxon>Neopterygii</taxon>
        <taxon>Teleostei</taxon>
        <taxon>Clupei</taxon>
        <taxon>Clupeiformes</taxon>
        <taxon>Denticipitoidei</taxon>
        <taxon>Denticipitidae</taxon>
        <taxon>Denticeps</taxon>
    </lineage>
</organism>
<dbReference type="Proteomes" id="UP000694580">
    <property type="component" value="Chromosome 19"/>
</dbReference>
<evidence type="ECO:0000256" key="2">
    <source>
        <dbReference type="ARBA" id="ARBA00023043"/>
    </source>
</evidence>